<dbReference type="GO" id="GO:0003700">
    <property type="term" value="F:DNA-binding transcription factor activity"/>
    <property type="evidence" value="ECO:0007669"/>
    <property type="project" value="InterPro"/>
</dbReference>
<dbReference type="InterPro" id="IPR001347">
    <property type="entry name" value="SIS_dom"/>
</dbReference>
<dbReference type="OrthoDB" id="2930at2"/>
<dbReference type="EMBL" id="QYTV02000001">
    <property type="protein sequence ID" value="RST77696.1"/>
    <property type="molecule type" value="Genomic_DNA"/>
</dbReference>
<evidence type="ECO:0000256" key="1">
    <source>
        <dbReference type="ARBA" id="ARBA00023015"/>
    </source>
</evidence>
<dbReference type="InterPro" id="IPR000281">
    <property type="entry name" value="HTH_RpiR"/>
</dbReference>
<dbReference type="Pfam" id="PF01380">
    <property type="entry name" value="SIS"/>
    <property type="match status" value="1"/>
</dbReference>
<keyword evidence="7" id="KW-1185">Reference proteome</keyword>
<evidence type="ECO:0000259" key="5">
    <source>
        <dbReference type="PROSITE" id="PS51464"/>
    </source>
</evidence>
<comment type="caution">
    <text evidence="6">The sequence shown here is derived from an EMBL/GenBank/DDBJ whole genome shotgun (WGS) entry which is preliminary data.</text>
</comment>
<evidence type="ECO:0000256" key="2">
    <source>
        <dbReference type="ARBA" id="ARBA00023125"/>
    </source>
</evidence>
<dbReference type="InterPro" id="IPR046348">
    <property type="entry name" value="SIS_dom_sf"/>
</dbReference>
<dbReference type="Pfam" id="PF01418">
    <property type="entry name" value="HTH_6"/>
    <property type="match status" value="1"/>
</dbReference>
<keyword evidence="3" id="KW-0804">Transcription</keyword>
<dbReference type="Proteomes" id="UP000287156">
    <property type="component" value="Unassembled WGS sequence"/>
</dbReference>
<feature type="domain" description="HTH rpiR-type" evidence="4">
    <location>
        <begin position="4"/>
        <end position="80"/>
    </location>
</feature>
<dbReference type="InterPro" id="IPR035472">
    <property type="entry name" value="RpiR-like_SIS"/>
</dbReference>
<dbReference type="PANTHER" id="PTHR30514:SF18">
    <property type="entry name" value="RPIR-FAMILY TRANSCRIPTIONAL REGULATOR"/>
    <property type="match status" value="1"/>
</dbReference>
<sequence>MKNYNVYNHIAEKIPEMSKSHKKIASYILNNTNVVPFFNVATLAKKADVSEATVVRFASFLGYSGYPELQSRMQSSIQKQLTTTERLKMTTDIYDDRDQSIYDIFYDDMENIKSTMEKLDIEKFHQAVGLLQEANKIYIAANRSAAALGIFLQYYLNIILGHAEMVSSVENLSEQLYNLNEKDVVIGISFPRYPNSTIQTLAFAKERGSKTICITDSLLSPLIPHSDVALTATSQMPTFIDSFTAPLSLINALVVSIGKGRMREAEARLEKIEAAWERFGIFHMRDTFTE</sequence>
<dbReference type="PROSITE" id="PS51071">
    <property type="entry name" value="HTH_RPIR"/>
    <property type="match status" value="1"/>
</dbReference>
<name>A0A429Y8C4_9BACI</name>
<evidence type="ECO:0000313" key="6">
    <source>
        <dbReference type="EMBL" id="RST77696.1"/>
    </source>
</evidence>
<accession>A0A429Y8C4</accession>
<dbReference type="Gene3D" id="3.40.50.10490">
    <property type="entry name" value="Glucose-6-phosphate isomerase like protein, domain 1"/>
    <property type="match status" value="1"/>
</dbReference>
<gene>
    <name evidence="6" type="ORF">D4T97_000060</name>
</gene>
<dbReference type="CDD" id="cd05013">
    <property type="entry name" value="SIS_RpiR"/>
    <property type="match status" value="1"/>
</dbReference>
<dbReference type="RefSeq" id="WP_126046467.1">
    <property type="nucleotide sequence ID" value="NZ_QYTV02000001.1"/>
</dbReference>
<dbReference type="InterPro" id="IPR047640">
    <property type="entry name" value="RpiR-like"/>
</dbReference>
<dbReference type="Gene3D" id="1.10.10.10">
    <property type="entry name" value="Winged helix-like DNA-binding domain superfamily/Winged helix DNA-binding domain"/>
    <property type="match status" value="1"/>
</dbReference>
<dbReference type="GO" id="GO:1901135">
    <property type="term" value="P:carbohydrate derivative metabolic process"/>
    <property type="evidence" value="ECO:0007669"/>
    <property type="project" value="InterPro"/>
</dbReference>
<dbReference type="SUPFAM" id="SSF53697">
    <property type="entry name" value="SIS domain"/>
    <property type="match status" value="1"/>
</dbReference>
<keyword evidence="1" id="KW-0805">Transcription regulation</keyword>
<evidence type="ECO:0000256" key="3">
    <source>
        <dbReference type="ARBA" id="ARBA00023163"/>
    </source>
</evidence>
<protein>
    <submittedName>
        <fullName evidence="6">MurR/RpiR family transcriptional regulator</fullName>
    </submittedName>
</protein>
<dbReference type="PROSITE" id="PS51464">
    <property type="entry name" value="SIS"/>
    <property type="match status" value="1"/>
</dbReference>
<dbReference type="InterPro" id="IPR036388">
    <property type="entry name" value="WH-like_DNA-bd_sf"/>
</dbReference>
<evidence type="ECO:0000259" key="4">
    <source>
        <dbReference type="PROSITE" id="PS51071"/>
    </source>
</evidence>
<dbReference type="SUPFAM" id="SSF46689">
    <property type="entry name" value="Homeodomain-like"/>
    <property type="match status" value="1"/>
</dbReference>
<evidence type="ECO:0000313" key="7">
    <source>
        <dbReference type="Proteomes" id="UP000287156"/>
    </source>
</evidence>
<proteinExistence type="predicted"/>
<dbReference type="InterPro" id="IPR009057">
    <property type="entry name" value="Homeodomain-like_sf"/>
</dbReference>
<dbReference type="GO" id="GO:0003677">
    <property type="term" value="F:DNA binding"/>
    <property type="evidence" value="ECO:0007669"/>
    <property type="project" value="UniProtKB-KW"/>
</dbReference>
<keyword evidence="2" id="KW-0238">DNA-binding</keyword>
<dbReference type="GO" id="GO:0097367">
    <property type="term" value="F:carbohydrate derivative binding"/>
    <property type="evidence" value="ECO:0007669"/>
    <property type="project" value="InterPro"/>
</dbReference>
<reference evidence="6" key="1">
    <citation type="submission" date="2018-12" db="EMBL/GenBank/DDBJ databases">
        <authorList>
            <person name="Sun L."/>
            <person name="Chen Z."/>
        </authorList>
    </citation>
    <scope>NUCLEOTIDE SEQUENCE [LARGE SCALE GENOMIC DNA]</scope>
    <source>
        <strain evidence="6">3-2-2</strain>
    </source>
</reference>
<feature type="domain" description="SIS" evidence="5">
    <location>
        <begin position="127"/>
        <end position="263"/>
    </location>
</feature>
<dbReference type="PANTHER" id="PTHR30514">
    <property type="entry name" value="GLUCOKINASE"/>
    <property type="match status" value="1"/>
</dbReference>
<organism evidence="6 7">
    <name type="scientific">Siminovitchia acidinfaciens</name>
    <dbReference type="NCBI Taxonomy" id="2321395"/>
    <lineage>
        <taxon>Bacteria</taxon>
        <taxon>Bacillati</taxon>
        <taxon>Bacillota</taxon>
        <taxon>Bacilli</taxon>
        <taxon>Bacillales</taxon>
        <taxon>Bacillaceae</taxon>
        <taxon>Siminovitchia</taxon>
    </lineage>
</organism>
<dbReference type="AlphaFoldDB" id="A0A429Y8C4"/>